<dbReference type="Proteomes" id="UP001152320">
    <property type="component" value="Chromosome 8"/>
</dbReference>
<evidence type="ECO:0000313" key="3">
    <source>
        <dbReference type="EMBL" id="KAJ8037974.1"/>
    </source>
</evidence>
<dbReference type="Gene3D" id="3.90.1140.10">
    <property type="entry name" value="Cyclic phosphodiesterase"/>
    <property type="match status" value="1"/>
</dbReference>
<dbReference type="SUPFAM" id="SSF55144">
    <property type="entry name" value="LigT-like"/>
    <property type="match status" value="1"/>
</dbReference>
<evidence type="ECO:0000259" key="2">
    <source>
        <dbReference type="PROSITE" id="PS50908"/>
    </source>
</evidence>
<dbReference type="SMART" id="SM00591">
    <property type="entry name" value="RWD"/>
    <property type="match status" value="1"/>
</dbReference>
<dbReference type="InterPro" id="IPR019510">
    <property type="entry name" value="AKAP7-like_phosphoesterase"/>
</dbReference>
<dbReference type="SUPFAM" id="SSF54495">
    <property type="entry name" value="UBC-like"/>
    <property type="match status" value="1"/>
</dbReference>
<gene>
    <name evidence="3" type="ORF">HOLleu_18929</name>
</gene>
<proteinExistence type="predicted"/>
<dbReference type="InterPro" id="IPR042653">
    <property type="entry name" value="Leng9"/>
</dbReference>
<organism evidence="3 4">
    <name type="scientific">Holothuria leucospilota</name>
    <name type="common">Black long sea cucumber</name>
    <name type="synonym">Mertensiothuria leucospilota</name>
    <dbReference type="NCBI Taxonomy" id="206669"/>
    <lineage>
        <taxon>Eukaryota</taxon>
        <taxon>Metazoa</taxon>
        <taxon>Echinodermata</taxon>
        <taxon>Eleutherozoa</taxon>
        <taxon>Echinozoa</taxon>
        <taxon>Holothuroidea</taxon>
        <taxon>Aspidochirotacea</taxon>
        <taxon>Aspidochirotida</taxon>
        <taxon>Holothuriidae</taxon>
        <taxon>Holothuria</taxon>
    </lineage>
</organism>
<evidence type="ECO:0000313" key="4">
    <source>
        <dbReference type="Proteomes" id="UP001152320"/>
    </source>
</evidence>
<dbReference type="OrthoDB" id="10263155at2759"/>
<dbReference type="Gene3D" id="3.10.110.10">
    <property type="entry name" value="Ubiquitin Conjugating Enzyme"/>
    <property type="match status" value="1"/>
</dbReference>
<dbReference type="Pfam" id="PF04457">
    <property type="entry name" value="MJ1316"/>
    <property type="match status" value="1"/>
</dbReference>
<sequence length="551" mass="62369">MAGSVMEVESGLPARSFMSEEIQGEIDILKSIYSSENEVIIQKEGSTENKENGLSASSEVIIKVSPDSCPCTVIVTLSGDYPSKPPMRIEITEKNPEKTRLSVDSLQAILQTLYQTAQDNVGSPMVFTLVEKFKELVEQESSSSSSGEETQQLEFADERVTSTPDTDLVDDVKPKKKIKAKKKKSDVVDTSLINTKKPPMKTATDVLHRIMWDDCLDEKNFVVGYLDRFLGVLEQPFTAFDWGDLAEADDITVLAIPRHRIQYFKYKDVIVWDKTQRLDLVFGSTGSGMTIKDVLKKFEKEDANFEEKEVCESNLTDDEGGMDTGECEDDFERLQTSEEDEKCVKTGKSRRATHFVSVRITAKDVIENVQKFQRTISEGDEILQKACIVPEKLHITLCVMRFEDPKEIERTLNVLKELHRDLALCFAPVTILHFKKVECWQGRVVVCPLEGPEKERLKRAADLICDKLKEEGIDVSDGHKQFNPHLTSLKIKPAIRKKDKKYKIKQELVSPHQETDVGCQDVDEIHLCSMTDRPRADGFYHTLATISMNLD</sequence>
<feature type="region of interest" description="Disordered" evidence="1">
    <location>
        <begin position="139"/>
        <end position="168"/>
    </location>
</feature>
<reference evidence="3" key="1">
    <citation type="submission" date="2021-10" db="EMBL/GenBank/DDBJ databases">
        <title>Tropical sea cucumber genome reveals ecological adaptation and Cuvierian tubules defense mechanism.</title>
        <authorList>
            <person name="Chen T."/>
        </authorList>
    </citation>
    <scope>NUCLEOTIDE SEQUENCE</scope>
    <source>
        <strain evidence="3">Nanhai2018</strain>
        <tissue evidence="3">Muscle</tissue>
    </source>
</reference>
<dbReference type="PROSITE" id="PS50908">
    <property type="entry name" value="RWD"/>
    <property type="match status" value="1"/>
</dbReference>
<dbReference type="InterPro" id="IPR040459">
    <property type="entry name" value="MJ1316"/>
</dbReference>
<dbReference type="EMBL" id="JAIZAY010000008">
    <property type="protein sequence ID" value="KAJ8037974.1"/>
    <property type="molecule type" value="Genomic_DNA"/>
</dbReference>
<protein>
    <submittedName>
        <fullName evidence="3">Leukocyte receptor cluster member 9</fullName>
    </submittedName>
</protein>
<dbReference type="InterPro" id="IPR006575">
    <property type="entry name" value="RWD_dom"/>
</dbReference>
<keyword evidence="3" id="KW-0675">Receptor</keyword>
<comment type="caution">
    <text evidence="3">The sequence shown here is derived from an EMBL/GenBank/DDBJ whole genome shotgun (WGS) entry which is preliminary data.</text>
</comment>
<dbReference type="Pfam" id="PF10469">
    <property type="entry name" value="AKAP7_NLS"/>
    <property type="match status" value="1"/>
</dbReference>
<dbReference type="InterPro" id="IPR016135">
    <property type="entry name" value="UBQ-conjugating_enzyme/RWD"/>
</dbReference>
<name>A0A9Q1C4G4_HOLLE</name>
<dbReference type="InterPro" id="IPR009097">
    <property type="entry name" value="Cyclic_Pdiesterase"/>
</dbReference>
<feature type="domain" description="RWD" evidence="2">
    <location>
        <begin position="24"/>
        <end position="140"/>
    </location>
</feature>
<evidence type="ECO:0000256" key="1">
    <source>
        <dbReference type="SAM" id="MobiDB-lite"/>
    </source>
</evidence>
<dbReference type="AlphaFoldDB" id="A0A9Q1C4G4"/>
<dbReference type="PANTHER" id="PTHR46729">
    <property type="entry name" value="LEUKOCYTE RECEPTOR CLUSTER MEMBER 9"/>
    <property type="match status" value="1"/>
</dbReference>
<keyword evidence="4" id="KW-1185">Reference proteome</keyword>
<dbReference type="Pfam" id="PF05773">
    <property type="entry name" value="RWD"/>
    <property type="match status" value="1"/>
</dbReference>
<dbReference type="PANTHER" id="PTHR46729:SF1">
    <property type="entry name" value="LEUKOCYTE RECEPTOR CLUSTER MEMBER 9"/>
    <property type="match status" value="1"/>
</dbReference>
<accession>A0A9Q1C4G4</accession>
<feature type="compositionally biased region" description="Low complexity" evidence="1">
    <location>
        <begin position="139"/>
        <end position="154"/>
    </location>
</feature>